<dbReference type="Proteomes" id="UP000464735">
    <property type="component" value="Chromosome"/>
</dbReference>
<proteinExistence type="predicted"/>
<sequence length="80" mass="9607">MLEKLKDWIEIYNNNLKIEVKSIQSIIFKGKIKDFKGYEIFKDCKIIHKSLNANFIYYYINTSTLTKQQLDKLTIIDEEK</sequence>
<name>Q14MA8_SPICI</name>
<dbReference type="RefSeq" id="WP_071937580.1">
    <property type="nucleotide sequence ID" value="NZ_CP013197.1"/>
</dbReference>
<reference evidence="1" key="1">
    <citation type="journal article" date="2010" name="Appl. Environ. Microbiol.">
        <title>Partial chromosome sequence of Spiroplasma citri reveals extensive viral invasion and important gene decay.</title>
        <authorList>
            <person name="Carle P."/>
            <person name="Saillard C."/>
            <person name="Carrere N."/>
            <person name="Carrere S."/>
            <person name="Duret S."/>
            <person name="Eveillard S."/>
            <person name="Gaurivaud P."/>
            <person name="Gourgues G."/>
            <person name="Gouzy J."/>
            <person name="Salar P."/>
            <person name="Verdin E."/>
            <person name="Breton M."/>
            <person name="Blanchard A."/>
            <person name="Laigret F."/>
            <person name="Bove J.M."/>
            <person name="Renaudin J."/>
            <person name="Foissac X."/>
        </authorList>
    </citation>
    <scope>NUCLEOTIDE SEQUENCE</scope>
    <source>
        <strain evidence="1">GII3-3X</strain>
    </source>
</reference>
<accession>Q14MA8</accession>
<dbReference type="AlphaFoldDB" id="Q14MA8"/>
<evidence type="ECO:0000313" key="3">
    <source>
        <dbReference type="Proteomes" id="UP000464735"/>
    </source>
</evidence>
<protein>
    <submittedName>
        <fullName evidence="1">Uncharacterized protein</fullName>
    </submittedName>
</protein>
<gene>
    <name evidence="2" type="ORF">GL298_06650</name>
    <name evidence="1" type="ORF">SPICI11_014</name>
</gene>
<reference evidence="2 3" key="2">
    <citation type="submission" date="2019-11" db="EMBL/GenBank/DDBJ databases">
        <title>Whole genome sequencing and comparative genomics analyses of five strains of Spiroplasma citri.</title>
        <authorList>
            <person name="Yokomi R."/>
            <person name="Chen J."/>
            <person name="Rattner R."/>
            <person name="Vidalakis G."/>
        </authorList>
    </citation>
    <scope>NUCLEOTIDE SEQUENCE [LARGE SCALE GENOMIC DNA]</scope>
    <source>
        <strain evidence="2 3">BR12</strain>
    </source>
</reference>
<organism evidence="1">
    <name type="scientific">Spiroplasma citri</name>
    <dbReference type="NCBI Taxonomy" id="2133"/>
    <lineage>
        <taxon>Bacteria</taxon>
        <taxon>Bacillati</taxon>
        <taxon>Mycoplasmatota</taxon>
        <taxon>Mollicutes</taxon>
        <taxon>Entomoplasmatales</taxon>
        <taxon>Spiroplasmataceae</taxon>
        <taxon>Spiroplasma</taxon>
    </lineage>
</organism>
<evidence type="ECO:0000313" key="2">
    <source>
        <dbReference type="EMBL" id="QIA69199.1"/>
    </source>
</evidence>
<dbReference type="STRING" id="2133.SCITRI_001212"/>
<evidence type="ECO:0000313" key="1">
    <source>
        <dbReference type="EMBL" id="CAK99372.1"/>
    </source>
</evidence>
<dbReference type="EMBL" id="CP046368">
    <property type="protein sequence ID" value="QIA69199.1"/>
    <property type="molecule type" value="Genomic_DNA"/>
</dbReference>
<dbReference type="GeneID" id="54239069"/>
<dbReference type="KEGG" id="sck:SCITRI_001212"/>
<dbReference type="OrthoDB" id="9945873at2"/>
<dbReference type="EMBL" id="AM285312">
    <property type="protein sequence ID" value="CAK99372.1"/>
    <property type="molecule type" value="Genomic_DNA"/>
</dbReference>